<dbReference type="PROSITE" id="PS50005">
    <property type="entry name" value="TPR"/>
    <property type="match status" value="1"/>
</dbReference>
<evidence type="ECO:0000259" key="2">
    <source>
        <dbReference type="Pfam" id="PF00754"/>
    </source>
</evidence>
<reference evidence="4" key="1">
    <citation type="journal article" date="2019" name="Int. J. Syst. Evol. Microbiol.">
        <title>The Global Catalogue of Microorganisms (GCM) 10K type strain sequencing project: providing services to taxonomists for standard genome sequencing and annotation.</title>
        <authorList>
            <consortium name="The Broad Institute Genomics Platform"/>
            <consortium name="The Broad Institute Genome Sequencing Center for Infectious Disease"/>
            <person name="Wu L."/>
            <person name="Ma J."/>
        </authorList>
    </citation>
    <scope>NUCLEOTIDE SEQUENCE [LARGE SCALE GENOMIC DNA]</scope>
    <source>
        <strain evidence="4">CCUG 57942</strain>
    </source>
</reference>
<evidence type="ECO:0000313" key="4">
    <source>
        <dbReference type="Proteomes" id="UP001597389"/>
    </source>
</evidence>
<sequence>MKVFTIFLTIATCCLTQAATIRSKNFVEAAKKAKELDAPIAVFVHGASWHPVSERFRDKLWNHASLFKSIKHDLVLTEVHVEQQLDKEEQKKRGELTKGWQAKPIKSYPAIQLYSSDGQLLKTYQGQSFRNLATPSTLQNHLAHLLQLEQSWQSLWLQAREAEKSQNTPAQIDALGALLALPIHRDKKAFETLKKIDPSDQAGHIAKAQFNGWEFIRKITGLVNDKKRDEAHQLVQKHLSNPHFTPAQLAFILGAQGRLQVAENAYEDAYQTYLKAYALDPRNPDNKSLLSYGERAAGQPARLVLPSRSKLRARSFGTNISKDHATASASSGSEDNIDKLFKGRAPGDGHAFHTDKEQNPSLIINLHGPCLVNALYIENRRRHEARARGLTLWVSDDAQNWQKVWQAEDTPSHWDISLAGIERSGHKARFLKLSLEDSSPNYFHLTRIDIFGKRY</sequence>
<accession>A0ABW4Z9F4</accession>
<dbReference type="SUPFAM" id="SSF49785">
    <property type="entry name" value="Galactose-binding domain-like"/>
    <property type="match status" value="1"/>
</dbReference>
<protein>
    <submittedName>
        <fullName evidence="3">Discoidin domain-containing protein</fullName>
    </submittedName>
</protein>
<dbReference type="InterPro" id="IPR008979">
    <property type="entry name" value="Galactose-bd-like_sf"/>
</dbReference>
<keyword evidence="4" id="KW-1185">Reference proteome</keyword>
<organism evidence="3 4">
    <name type="scientific">Rubritalea tangerina</name>
    <dbReference type="NCBI Taxonomy" id="430798"/>
    <lineage>
        <taxon>Bacteria</taxon>
        <taxon>Pseudomonadati</taxon>
        <taxon>Verrucomicrobiota</taxon>
        <taxon>Verrucomicrobiia</taxon>
        <taxon>Verrucomicrobiales</taxon>
        <taxon>Rubritaleaceae</taxon>
        <taxon>Rubritalea</taxon>
    </lineage>
</organism>
<dbReference type="Gene3D" id="2.60.120.260">
    <property type="entry name" value="Galactose-binding domain-like"/>
    <property type="match status" value="1"/>
</dbReference>
<evidence type="ECO:0000313" key="3">
    <source>
        <dbReference type="EMBL" id="MFD2158636.1"/>
    </source>
</evidence>
<dbReference type="Proteomes" id="UP001597389">
    <property type="component" value="Unassembled WGS sequence"/>
</dbReference>
<evidence type="ECO:0000256" key="1">
    <source>
        <dbReference type="PROSITE-ProRule" id="PRU00339"/>
    </source>
</evidence>
<feature type="domain" description="F5/8 type C" evidence="2">
    <location>
        <begin position="325"/>
        <end position="439"/>
    </location>
</feature>
<dbReference type="RefSeq" id="WP_377090959.1">
    <property type="nucleotide sequence ID" value="NZ_JBHSJL010000014.1"/>
</dbReference>
<dbReference type="Pfam" id="PF00754">
    <property type="entry name" value="F5_F8_type_C"/>
    <property type="match status" value="1"/>
</dbReference>
<feature type="repeat" description="TPR" evidence="1">
    <location>
        <begin position="250"/>
        <end position="283"/>
    </location>
</feature>
<comment type="caution">
    <text evidence="3">The sequence shown here is derived from an EMBL/GenBank/DDBJ whole genome shotgun (WGS) entry which is preliminary data.</text>
</comment>
<dbReference type="Gene3D" id="3.40.30.10">
    <property type="entry name" value="Glutaredoxin"/>
    <property type="match status" value="1"/>
</dbReference>
<dbReference type="EMBL" id="JBHUJB010000031">
    <property type="protein sequence ID" value="MFD2158636.1"/>
    <property type="molecule type" value="Genomic_DNA"/>
</dbReference>
<dbReference type="InterPro" id="IPR019734">
    <property type="entry name" value="TPR_rpt"/>
</dbReference>
<proteinExistence type="predicted"/>
<dbReference type="InterPro" id="IPR000421">
    <property type="entry name" value="FA58C"/>
</dbReference>
<name>A0ABW4Z9F4_9BACT</name>
<keyword evidence="1" id="KW-0802">TPR repeat</keyword>
<gene>
    <name evidence="3" type="ORF">ACFSW8_06980</name>
</gene>